<evidence type="ECO:0000256" key="1">
    <source>
        <dbReference type="ARBA" id="ARBA00007734"/>
    </source>
</evidence>
<evidence type="ECO:0000256" key="2">
    <source>
        <dbReference type="SAM" id="MobiDB-lite"/>
    </source>
</evidence>
<dbReference type="PANTHER" id="PTHR37423">
    <property type="entry name" value="SOLUBLE LYTIC MUREIN TRANSGLYCOSYLASE-RELATED"/>
    <property type="match status" value="1"/>
</dbReference>
<sequence length="542" mass="60221">MAIDKRELSGKHLLSRTQNADDNIGTMRRIEAPNMDNLVQSLQELGVVSFQLDEKNEPSISVNLDKISDASEEQQKSFYNQLAQHNLVPSSTNDPALKTQLLRHGMSIALFPEMAGADILAHTLPENNISPLQIMKTQASLNRLGYDAGSVDGAFGRKSANAIAEFLTDYPKETTYASSSIIGSLGRYLPKEKMDILFEGNESYKPDEADPGNLPRRTAQGYVLMNPEMLRAMEVNPEIRRYVNIAQEAALDPKYGNGLDPNMYANQLWQESLSLIHARPSRGVGIESEKKAVGIAQFIEETGKMYGLDTLEKRKDPILSIRAGAQYMRDLTDQYGSQELALTAYNGGPGGYATFLKGIPKNERSIEKWLKNASEAHAAFVKKNGPPETQQEKGLWHNQTRNYVREIVSDFWAPSRVKRALSMEANQKQMYKPEEQTPDQKRNIEENNARVQHADAGPAVDRLATPEGYEEHLQRLKQPEISFEKPADARFSRLEDAANLNIKNAFGTAAAQPESTAAELDSNLDIRKIPSTSVSVAVNALS</sequence>
<dbReference type="InterPro" id="IPR023346">
    <property type="entry name" value="Lysozyme-like_dom_sf"/>
</dbReference>
<accession>A0A2W5BV67</accession>
<feature type="domain" description="Transglycosylase SLT" evidence="3">
    <location>
        <begin position="287"/>
        <end position="351"/>
    </location>
</feature>
<dbReference type="Gene3D" id="1.10.530.10">
    <property type="match status" value="1"/>
</dbReference>
<dbReference type="PANTHER" id="PTHR37423:SF2">
    <property type="entry name" value="MEMBRANE-BOUND LYTIC MUREIN TRANSGLYCOSYLASE C"/>
    <property type="match status" value="1"/>
</dbReference>
<evidence type="ECO:0000313" key="4">
    <source>
        <dbReference type="EMBL" id="PZO87001.1"/>
    </source>
</evidence>
<dbReference type="AlphaFoldDB" id="A0A2W5BV67"/>
<evidence type="ECO:0000259" key="3">
    <source>
        <dbReference type="Pfam" id="PF01464"/>
    </source>
</evidence>
<dbReference type="SUPFAM" id="SSF53955">
    <property type="entry name" value="Lysozyme-like"/>
    <property type="match status" value="1"/>
</dbReference>
<feature type="region of interest" description="Disordered" evidence="2">
    <location>
        <begin position="1"/>
        <end position="20"/>
    </location>
</feature>
<dbReference type="Proteomes" id="UP000249557">
    <property type="component" value="Unassembled WGS sequence"/>
</dbReference>
<dbReference type="Pfam" id="PF01464">
    <property type="entry name" value="SLT"/>
    <property type="match status" value="1"/>
</dbReference>
<dbReference type="InterPro" id="IPR008258">
    <property type="entry name" value="Transglycosylase_SLT_dom_1"/>
</dbReference>
<evidence type="ECO:0000313" key="5">
    <source>
        <dbReference type="Proteomes" id="UP000249557"/>
    </source>
</evidence>
<name>A0A2W5BV67_9BACT</name>
<feature type="compositionally biased region" description="Basic and acidic residues" evidence="2">
    <location>
        <begin position="1"/>
        <end position="10"/>
    </location>
</feature>
<comment type="similarity">
    <text evidence="1">Belongs to the transglycosylase Slt family.</text>
</comment>
<comment type="caution">
    <text evidence="4">The sequence shown here is derived from an EMBL/GenBank/DDBJ whole genome shotgun (WGS) entry which is preliminary data.</text>
</comment>
<gene>
    <name evidence="4" type="ORF">DI626_05030</name>
</gene>
<organism evidence="4 5">
    <name type="scientific">Micavibrio aeruginosavorus</name>
    <dbReference type="NCBI Taxonomy" id="349221"/>
    <lineage>
        <taxon>Bacteria</taxon>
        <taxon>Pseudomonadati</taxon>
        <taxon>Bdellovibrionota</taxon>
        <taxon>Bdellovibrionia</taxon>
        <taxon>Bdellovibrionales</taxon>
        <taxon>Pseudobdellovibrionaceae</taxon>
        <taxon>Micavibrio</taxon>
    </lineage>
</organism>
<dbReference type="EMBL" id="QFNK01000079">
    <property type="protein sequence ID" value="PZO87001.1"/>
    <property type="molecule type" value="Genomic_DNA"/>
</dbReference>
<proteinExistence type="inferred from homology"/>
<reference evidence="4 5" key="1">
    <citation type="submission" date="2017-08" db="EMBL/GenBank/DDBJ databases">
        <title>Infants hospitalized years apart are colonized by the same room-sourced microbial strains.</title>
        <authorList>
            <person name="Brooks B."/>
            <person name="Olm M.R."/>
            <person name="Firek B.A."/>
            <person name="Baker R."/>
            <person name="Thomas B.C."/>
            <person name="Morowitz M.J."/>
            <person name="Banfield J.F."/>
        </authorList>
    </citation>
    <scope>NUCLEOTIDE SEQUENCE [LARGE SCALE GENOMIC DNA]</scope>
    <source>
        <strain evidence="4">S2_018_000_R2_104</strain>
    </source>
</reference>
<protein>
    <recommendedName>
        <fullName evidence="3">Transglycosylase SLT domain-containing protein</fullName>
    </recommendedName>
</protein>